<sequence length="192" mass="21396">MAERHFCRAPRRSVTLVELRGGASLWSSSVVERHFGRAPWWSVTLIPSGMRPLRPKIQSGVSHDPSVATRKLRSLGWATAQRQLDPPALQLQGTSESGQEQSPGKVAKPEGASRRFNAAPSLAPTRLSMLRTTWRTDQGALRKRDRARDARSDMRLGPRMAHSNRDATIPIQHLLASDNKHTCGFTMLRTKC</sequence>
<reference evidence="2 3" key="1">
    <citation type="submission" date="2016-10" db="EMBL/GenBank/DDBJ databases">
        <title>Draft genome sequence of Coniochaeta ligniaria NRRL30616, a lignocellulolytic fungus for bioabatement of inhibitors in plant biomass hydrolysates.</title>
        <authorList>
            <consortium name="DOE Joint Genome Institute"/>
            <person name="Jimenez D.J."/>
            <person name="Hector R.E."/>
            <person name="Riley R."/>
            <person name="Sun H."/>
            <person name="Grigoriev I.V."/>
            <person name="Van Elsas J.D."/>
            <person name="Nichols N.N."/>
        </authorList>
    </citation>
    <scope>NUCLEOTIDE SEQUENCE [LARGE SCALE GENOMIC DNA]</scope>
    <source>
        <strain evidence="2 3">NRRL 30616</strain>
    </source>
</reference>
<dbReference type="Proteomes" id="UP000182658">
    <property type="component" value="Unassembled WGS sequence"/>
</dbReference>
<organism evidence="2 3">
    <name type="scientific">Coniochaeta ligniaria NRRL 30616</name>
    <dbReference type="NCBI Taxonomy" id="1408157"/>
    <lineage>
        <taxon>Eukaryota</taxon>
        <taxon>Fungi</taxon>
        <taxon>Dikarya</taxon>
        <taxon>Ascomycota</taxon>
        <taxon>Pezizomycotina</taxon>
        <taxon>Sordariomycetes</taxon>
        <taxon>Sordariomycetidae</taxon>
        <taxon>Coniochaetales</taxon>
        <taxon>Coniochaetaceae</taxon>
        <taxon>Coniochaeta</taxon>
    </lineage>
</organism>
<accession>A0A1J7I6L7</accession>
<proteinExistence type="predicted"/>
<dbReference type="InParanoid" id="A0A1J7I6L7"/>
<feature type="region of interest" description="Disordered" evidence="1">
    <location>
        <begin position="90"/>
        <end position="118"/>
    </location>
</feature>
<keyword evidence="3" id="KW-1185">Reference proteome</keyword>
<dbReference type="AlphaFoldDB" id="A0A1J7I6L7"/>
<dbReference type="EMBL" id="KV875108">
    <property type="protein sequence ID" value="OIW23085.1"/>
    <property type="molecule type" value="Genomic_DNA"/>
</dbReference>
<gene>
    <name evidence="2" type="ORF">CONLIGDRAFT_649917</name>
</gene>
<evidence type="ECO:0000256" key="1">
    <source>
        <dbReference type="SAM" id="MobiDB-lite"/>
    </source>
</evidence>
<name>A0A1J7I6L7_9PEZI</name>
<evidence type="ECO:0000313" key="3">
    <source>
        <dbReference type="Proteomes" id="UP000182658"/>
    </source>
</evidence>
<protein>
    <submittedName>
        <fullName evidence="2">Uncharacterized protein</fullName>
    </submittedName>
</protein>
<feature type="compositionally biased region" description="Polar residues" evidence="1">
    <location>
        <begin position="91"/>
        <end position="102"/>
    </location>
</feature>
<evidence type="ECO:0000313" key="2">
    <source>
        <dbReference type="EMBL" id="OIW23085.1"/>
    </source>
</evidence>